<sequence length="418" mass="45317">MRENQVKVYGYRWVILGLYALITAIIQIQWLSLASIAREAKLFYGVSGFQIDLLSLIFLGVFVFLAIPASYIIDTYGIRIGVGIGAFLTGIFSLLKGFYAHDFNIVVLSQIGLAIAQPFILNAVTKVSVQWFPITERATAVALGTLAQFIGIIIVMLLTPRLIGETAPNPAAIPGILLNYGIASFVGSLLFLAFFKEKPPTSPSVHGEDARIKVFEGLKHILKQKDMQKALFLFLIGLGIFNAISTCIDQICESKGLNMTQSGEIAGMMLMSGIIGGVFVPIISDKLGRRQPFILLAMAGFLPGIFLLSFAHDYYFVLAGAFLIGFFVLGIGAPIGFQYCAEVTSPAPESSSQGLLLWIGQISGIAFIVGLNTLGSDLFLKIFIGLGAVNLAIAFLLKESPMMDWNGEKLKENSLTHK</sequence>
<dbReference type="AlphaFoldDB" id="A0A4R9G5E9"/>
<dbReference type="Proteomes" id="UP000297453">
    <property type="component" value="Unassembled WGS sequence"/>
</dbReference>
<dbReference type="InterPro" id="IPR036259">
    <property type="entry name" value="MFS_trans_sf"/>
</dbReference>
<dbReference type="Pfam" id="PF07690">
    <property type="entry name" value="MFS_1"/>
    <property type="match status" value="1"/>
</dbReference>
<feature type="transmembrane region" description="Helical" evidence="5">
    <location>
        <begin position="293"/>
        <end position="311"/>
    </location>
</feature>
<feature type="transmembrane region" description="Helical" evidence="5">
    <location>
        <begin position="80"/>
        <end position="99"/>
    </location>
</feature>
<feature type="transmembrane region" description="Helical" evidence="5">
    <location>
        <begin position="12"/>
        <end position="33"/>
    </location>
</feature>
<evidence type="ECO:0000259" key="6">
    <source>
        <dbReference type="PROSITE" id="PS50850"/>
    </source>
</evidence>
<gene>
    <name evidence="7" type="ORF">EHO59_00595</name>
</gene>
<protein>
    <submittedName>
        <fullName evidence="7">MFS transporter</fullName>
    </submittedName>
</protein>
<dbReference type="RefSeq" id="WP_135583748.1">
    <property type="nucleotide sequence ID" value="NZ_RQEP01000005.1"/>
</dbReference>
<keyword evidence="4 5" id="KW-0472">Membrane</keyword>
<feature type="transmembrane region" description="Helical" evidence="5">
    <location>
        <begin position="171"/>
        <end position="195"/>
    </location>
</feature>
<feature type="transmembrane region" description="Helical" evidence="5">
    <location>
        <begin position="53"/>
        <end position="73"/>
    </location>
</feature>
<dbReference type="InterPro" id="IPR011701">
    <property type="entry name" value="MFS"/>
</dbReference>
<organism evidence="7 8">
    <name type="scientific">Leptospira semungkisensis</name>
    <dbReference type="NCBI Taxonomy" id="2484985"/>
    <lineage>
        <taxon>Bacteria</taxon>
        <taxon>Pseudomonadati</taxon>
        <taxon>Spirochaetota</taxon>
        <taxon>Spirochaetia</taxon>
        <taxon>Leptospirales</taxon>
        <taxon>Leptospiraceae</taxon>
        <taxon>Leptospira</taxon>
    </lineage>
</organism>
<feature type="transmembrane region" description="Helical" evidence="5">
    <location>
        <begin position="137"/>
        <end position="159"/>
    </location>
</feature>
<dbReference type="EMBL" id="RQEP01000005">
    <property type="protein sequence ID" value="TGK06674.1"/>
    <property type="molecule type" value="Genomic_DNA"/>
</dbReference>
<dbReference type="InterPro" id="IPR020846">
    <property type="entry name" value="MFS_dom"/>
</dbReference>
<dbReference type="GO" id="GO:0016020">
    <property type="term" value="C:membrane"/>
    <property type="evidence" value="ECO:0007669"/>
    <property type="project" value="UniProtKB-SubCell"/>
</dbReference>
<comment type="subcellular location">
    <subcellularLocation>
        <location evidence="1">Membrane</location>
        <topology evidence="1">Multi-pass membrane protein</topology>
    </subcellularLocation>
</comment>
<evidence type="ECO:0000313" key="7">
    <source>
        <dbReference type="EMBL" id="TGK06674.1"/>
    </source>
</evidence>
<feature type="transmembrane region" description="Helical" evidence="5">
    <location>
        <begin position="230"/>
        <end position="251"/>
    </location>
</feature>
<evidence type="ECO:0000256" key="3">
    <source>
        <dbReference type="ARBA" id="ARBA00022989"/>
    </source>
</evidence>
<dbReference type="PROSITE" id="PS50850">
    <property type="entry name" value="MFS"/>
    <property type="match status" value="1"/>
</dbReference>
<feature type="domain" description="Major facilitator superfamily (MFS) profile" evidence="6">
    <location>
        <begin position="8"/>
        <end position="402"/>
    </location>
</feature>
<name>A0A4R9G5E9_9LEPT</name>
<evidence type="ECO:0000256" key="1">
    <source>
        <dbReference type="ARBA" id="ARBA00004141"/>
    </source>
</evidence>
<keyword evidence="2 5" id="KW-0812">Transmembrane</keyword>
<evidence type="ECO:0000313" key="8">
    <source>
        <dbReference type="Proteomes" id="UP000297453"/>
    </source>
</evidence>
<reference evidence="7" key="1">
    <citation type="journal article" date="2019" name="PLoS Negl. Trop. Dis.">
        <title>Revisiting the worldwide diversity of Leptospira species in the environment.</title>
        <authorList>
            <person name="Vincent A.T."/>
            <person name="Schiettekatte O."/>
            <person name="Bourhy P."/>
            <person name="Veyrier F.J."/>
            <person name="Picardeau M."/>
        </authorList>
    </citation>
    <scope>NUCLEOTIDE SEQUENCE [LARGE SCALE GENOMIC DNA]</scope>
    <source>
        <strain evidence="7">SSS9</strain>
    </source>
</reference>
<dbReference type="PANTHER" id="PTHR10924:SF6">
    <property type="entry name" value="SOLUTE CARRIER FAMILY 49 MEMBER A3"/>
    <property type="match status" value="1"/>
</dbReference>
<evidence type="ECO:0000256" key="2">
    <source>
        <dbReference type="ARBA" id="ARBA00022692"/>
    </source>
</evidence>
<dbReference type="OrthoDB" id="8596007at2"/>
<dbReference type="SUPFAM" id="SSF103473">
    <property type="entry name" value="MFS general substrate transporter"/>
    <property type="match status" value="1"/>
</dbReference>
<proteinExistence type="predicted"/>
<evidence type="ECO:0000256" key="4">
    <source>
        <dbReference type="ARBA" id="ARBA00023136"/>
    </source>
</evidence>
<keyword evidence="8" id="KW-1185">Reference proteome</keyword>
<keyword evidence="3 5" id="KW-1133">Transmembrane helix</keyword>
<dbReference type="InterPro" id="IPR049680">
    <property type="entry name" value="FLVCR1-2_SLC49-like"/>
</dbReference>
<evidence type="ECO:0000256" key="5">
    <source>
        <dbReference type="SAM" id="Phobius"/>
    </source>
</evidence>
<dbReference type="PANTHER" id="PTHR10924">
    <property type="entry name" value="MAJOR FACILITATOR SUPERFAMILY PROTEIN-RELATED"/>
    <property type="match status" value="1"/>
</dbReference>
<dbReference type="Gene3D" id="1.20.1250.20">
    <property type="entry name" value="MFS general substrate transporter like domains"/>
    <property type="match status" value="2"/>
</dbReference>
<feature type="transmembrane region" description="Helical" evidence="5">
    <location>
        <begin position="378"/>
        <end position="397"/>
    </location>
</feature>
<accession>A0A4R9G5E9</accession>
<feature type="transmembrane region" description="Helical" evidence="5">
    <location>
        <begin position="317"/>
        <end position="341"/>
    </location>
</feature>
<feature type="transmembrane region" description="Helical" evidence="5">
    <location>
        <begin position="353"/>
        <end position="372"/>
    </location>
</feature>
<comment type="caution">
    <text evidence="7">The sequence shown here is derived from an EMBL/GenBank/DDBJ whole genome shotgun (WGS) entry which is preliminary data.</text>
</comment>
<feature type="transmembrane region" description="Helical" evidence="5">
    <location>
        <begin position="263"/>
        <end position="281"/>
    </location>
</feature>
<dbReference type="GO" id="GO:0022857">
    <property type="term" value="F:transmembrane transporter activity"/>
    <property type="evidence" value="ECO:0007669"/>
    <property type="project" value="InterPro"/>
</dbReference>